<keyword evidence="1" id="KW-1133">Transmembrane helix</keyword>
<organism evidence="2 3">
    <name type="scientific">Ligilactobacillus araffinosus DSM 20653</name>
    <dbReference type="NCBI Taxonomy" id="1423820"/>
    <lineage>
        <taxon>Bacteria</taxon>
        <taxon>Bacillati</taxon>
        <taxon>Bacillota</taxon>
        <taxon>Bacilli</taxon>
        <taxon>Lactobacillales</taxon>
        <taxon>Lactobacillaceae</taxon>
        <taxon>Ligilactobacillus</taxon>
    </lineage>
</organism>
<feature type="transmembrane region" description="Helical" evidence="1">
    <location>
        <begin position="199"/>
        <end position="220"/>
    </location>
</feature>
<feature type="transmembrane region" description="Helical" evidence="1">
    <location>
        <begin position="176"/>
        <end position="194"/>
    </location>
</feature>
<evidence type="ECO:0000256" key="1">
    <source>
        <dbReference type="SAM" id="Phobius"/>
    </source>
</evidence>
<keyword evidence="3" id="KW-1185">Reference proteome</keyword>
<feature type="transmembrane region" description="Helical" evidence="1">
    <location>
        <begin position="43"/>
        <end position="61"/>
    </location>
</feature>
<evidence type="ECO:0000313" key="3">
    <source>
        <dbReference type="Proteomes" id="UP000051291"/>
    </source>
</evidence>
<dbReference type="EMBL" id="AYYZ01000012">
    <property type="protein sequence ID" value="KRM52890.1"/>
    <property type="molecule type" value="Genomic_DNA"/>
</dbReference>
<keyword evidence="1" id="KW-0812">Transmembrane</keyword>
<sequence>MTEKKNTKDFKRVWITLLLWLCGMLILHIVCRAFHVRINSNDMLISNLVTIIIALAINWLYTKEKIYFEWYGFKRIGWLLVFALIFVIAINAMFKTVPSATSLEISLSPFFWLFFILASATIPVIMFYAILMPAMIHNWQSSSNVILKSLILSSALFSVFEVFVLNNMYGGVLSTIYQLVAEFAFGLMCGLFYLRSVNIIVSIFFGFIETFCAVILAHIAPLFGNGIINIIFFLLFIYLVLKITLRPQNIKQIKKDFKLN</sequence>
<feature type="transmembrane region" description="Helical" evidence="1">
    <location>
        <begin position="73"/>
        <end position="94"/>
    </location>
</feature>
<comment type="caution">
    <text evidence="2">The sequence shown here is derived from an EMBL/GenBank/DDBJ whole genome shotgun (WGS) entry which is preliminary data.</text>
</comment>
<reference evidence="2 3" key="1">
    <citation type="journal article" date="2015" name="Genome Announc.">
        <title>Expanding the biotechnology potential of lactobacilli through comparative genomics of 213 strains and associated genera.</title>
        <authorList>
            <person name="Sun Z."/>
            <person name="Harris H.M."/>
            <person name="McCann A."/>
            <person name="Guo C."/>
            <person name="Argimon S."/>
            <person name="Zhang W."/>
            <person name="Yang X."/>
            <person name="Jeffery I.B."/>
            <person name="Cooney J.C."/>
            <person name="Kagawa T.F."/>
            <person name="Liu W."/>
            <person name="Song Y."/>
            <person name="Salvetti E."/>
            <person name="Wrobel A."/>
            <person name="Rasinkangas P."/>
            <person name="Parkhill J."/>
            <person name="Rea M.C."/>
            <person name="O'Sullivan O."/>
            <person name="Ritari J."/>
            <person name="Douillard F.P."/>
            <person name="Paul Ross R."/>
            <person name="Yang R."/>
            <person name="Briner A.E."/>
            <person name="Felis G.E."/>
            <person name="de Vos W.M."/>
            <person name="Barrangou R."/>
            <person name="Klaenhammer T.R."/>
            <person name="Caufield P.W."/>
            <person name="Cui Y."/>
            <person name="Zhang H."/>
            <person name="O'Toole P.W."/>
        </authorList>
    </citation>
    <scope>NUCLEOTIDE SEQUENCE [LARGE SCALE GENOMIC DNA]</scope>
    <source>
        <strain evidence="2 3">DSM 20653</strain>
    </source>
</reference>
<evidence type="ECO:0000313" key="2">
    <source>
        <dbReference type="EMBL" id="KRM52890.1"/>
    </source>
</evidence>
<dbReference type="PATRIC" id="fig|1423820.4.peg.170"/>
<gene>
    <name evidence="2" type="ORF">FC64_GL000167</name>
</gene>
<dbReference type="AlphaFoldDB" id="A0A0R1ZF68"/>
<dbReference type="RefSeq" id="WP_057906333.1">
    <property type="nucleotide sequence ID" value="NZ_AYYZ01000012.1"/>
</dbReference>
<dbReference type="STRING" id="1423820.FC64_GL000167"/>
<proteinExistence type="predicted"/>
<feature type="transmembrane region" description="Helical" evidence="1">
    <location>
        <begin position="110"/>
        <end position="133"/>
    </location>
</feature>
<protein>
    <submittedName>
        <fullName evidence="2">Uncharacterized protein</fullName>
    </submittedName>
</protein>
<feature type="transmembrane region" description="Helical" evidence="1">
    <location>
        <begin position="145"/>
        <end position="164"/>
    </location>
</feature>
<dbReference type="Proteomes" id="UP000051291">
    <property type="component" value="Unassembled WGS sequence"/>
</dbReference>
<name>A0A0R1ZF68_9LACO</name>
<accession>A0A0R1ZF68</accession>
<keyword evidence="1" id="KW-0472">Membrane</keyword>
<feature type="transmembrane region" description="Helical" evidence="1">
    <location>
        <begin position="12"/>
        <end position="31"/>
    </location>
</feature>
<feature type="transmembrane region" description="Helical" evidence="1">
    <location>
        <begin position="226"/>
        <end position="245"/>
    </location>
</feature>